<dbReference type="InterPro" id="IPR000169">
    <property type="entry name" value="Pept_cys_AS"/>
</dbReference>
<evidence type="ECO:0000256" key="3">
    <source>
        <dbReference type="ARBA" id="ARBA00022801"/>
    </source>
</evidence>
<reference evidence="8" key="3">
    <citation type="submission" date="2025-09" db="UniProtKB">
        <authorList>
            <consortium name="Ensembl"/>
        </authorList>
    </citation>
    <scope>IDENTIFICATION</scope>
</reference>
<feature type="domain" description="Calpain catalytic" evidence="7">
    <location>
        <begin position="13"/>
        <end position="92"/>
    </location>
</feature>
<proteinExistence type="inferred from homology"/>
<dbReference type="GO" id="GO:0004198">
    <property type="term" value="F:calcium-dependent cysteine-type endopeptidase activity"/>
    <property type="evidence" value="ECO:0007669"/>
    <property type="project" value="InterPro"/>
</dbReference>
<evidence type="ECO:0000259" key="7">
    <source>
        <dbReference type="PROSITE" id="PS50203"/>
    </source>
</evidence>
<dbReference type="GO" id="GO:0006508">
    <property type="term" value="P:proteolysis"/>
    <property type="evidence" value="ECO:0007669"/>
    <property type="project" value="UniProtKB-KW"/>
</dbReference>
<evidence type="ECO:0000256" key="5">
    <source>
        <dbReference type="PIRSR" id="PIRSR622684-1"/>
    </source>
</evidence>
<dbReference type="PANTHER" id="PTHR10183:SF30">
    <property type="entry name" value="CALPAIN-10"/>
    <property type="match status" value="1"/>
</dbReference>
<protein>
    <submittedName>
        <fullName evidence="8">Calpain 10</fullName>
    </submittedName>
</protein>
<comment type="caution">
    <text evidence="6">Lacks conserved residue(s) required for the propagation of feature annotation.</text>
</comment>
<comment type="similarity">
    <text evidence="1">Belongs to the peptidase C2 family.</text>
</comment>
<dbReference type="GeneTree" id="ENSGT00940000159706"/>
<evidence type="ECO:0000256" key="1">
    <source>
        <dbReference type="ARBA" id="ARBA00007623"/>
    </source>
</evidence>
<reference evidence="8 9" key="1">
    <citation type="submission" date="2016-06" db="EMBL/GenBank/DDBJ databases">
        <title>Genome of Rhinopithecus bieti.</title>
        <authorList>
            <person name="Wu"/>
            <person name="C.-I. and Zhang"/>
            <person name="Y."/>
        </authorList>
    </citation>
    <scope>NUCLEOTIDE SEQUENCE</scope>
</reference>
<reference evidence="8" key="2">
    <citation type="submission" date="2025-08" db="UniProtKB">
        <authorList>
            <consortium name="Ensembl"/>
        </authorList>
    </citation>
    <scope>IDENTIFICATION</scope>
</reference>
<name>A0A2K6L431_RHIBE</name>
<keyword evidence="2" id="KW-0645">Protease</keyword>
<dbReference type="AlphaFoldDB" id="A0A2K6L431"/>
<keyword evidence="3" id="KW-0378">Hydrolase</keyword>
<sequence length="132" mass="15065">MRAGRGTTPARELFRDAAFPAADSSLFCDLSTPLAHFREDITWRRPQEICAMPRLFPDDPQEGQVKQGLLGDCWFLCACAALQKSRHLLDQVWGPFFPLPADWTLQPAWLEFTCLPISCRLLVSSGYFTRFR</sequence>
<dbReference type="Ensembl" id="ENSRBIT00000042110.1">
    <property type="protein sequence ID" value="ENSRBIP00000018251.1"/>
    <property type="gene ID" value="ENSRBIG00000033107.1"/>
</dbReference>
<dbReference type="SUPFAM" id="SSF54001">
    <property type="entry name" value="Cysteine proteinases"/>
    <property type="match status" value="1"/>
</dbReference>
<dbReference type="PROSITE" id="PS50203">
    <property type="entry name" value="CALPAIN_CAT"/>
    <property type="match status" value="1"/>
</dbReference>
<dbReference type="Proteomes" id="UP000233180">
    <property type="component" value="Unassembled WGS sequence"/>
</dbReference>
<keyword evidence="4" id="KW-0788">Thiol protease</keyword>
<feature type="active site" evidence="5">
    <location>
        <position position="73"/>
    </location>
</feature>
<dbReference type="InterPro" id="IPR022684">
    <property type="entry name" value="Calpain_cysteine_protease"/>
</dbReference>
<dbReference type="PANTHER" id="PTHR10183">
    <property type="entry name" value="CALPAIN"/>
    <property type="match status" value="1"/>
</dbReference>
<evidence type="ECO:0000256" key="4">
    <source>
        <dbReference type="ARBA" id="ARBA00022807"/>
    </source>
</evidence>
<dbReference type="Pfam" id="PF00648">
    <property type="entry name" value="Peptidase_C2"/>
    <property type="match status" value="1"/>
</dbReference>
<dbReference type="InterPro" id="IPR038765">
    <property type="entry name" value="Papain-like_cys_pep_sf"/>
</dbReference>
<dbReference type="PRINTS" id="PR00704">
    <property type="entry name" value="CALPAIN"/>
</dbReference>
<evidence type="ECO:0000313" key="8">
    <source>
        <dbReference type="Ensembl" id="ENSRBIP00000018251.1"/>
    </source>
</evidence>
<dbReference type="GO" id="GO:0005737">
    <property type="term" value="C:cytoplasm"/>
    <property type="evidence" value="ECO:0007669"/>
    <property type="project" value="TreeGrafter"/>
</dbReference>
<evidence type="ECO:0000313" key="9">
    <source>
        <dbReference type="Proteomes" id="UP000233180"/>
    </source>
</evidence>
<keyword evidence="9" id="KW-1185">Reference proteome</keyword>
<dbReference type="InterPro" id="IPR001300">
    <property type="entry name" value="Peptidase_C2_calpain_cat"/>
</dbReference>
<gene>
    <name evidence="8" type="primary">CAPN10</name>
</gene>
<dbReference type="PROSITE" id="PS00139">
    <property type="entry name" value="THIOL_PROTEASE_CYS"/>
    <property type="match status" value="1"/>
</dbReference>
<organism evidence="8 9">
    <name type="scientific">Rhinopithecus bieti</name>
    <name type="common">Black snub-nosed monkey</name>
    <name type="synonym">Pygathrix bieti</name>
    <dbReference type="NCBI Taxonomy" id="61621"/>
    <lineage>
        <taxon>Eukaryota</taxon>
        <taxon>Metazoa</taxon>
        <taxon>Chordata</taxon>
        <taxon>Craniata</taxon>
        <taxon>Vertebrata</taxon>
        <taxon>Euteleostomi</taxon>
        <taxon>Mammalia</taxon>
        <taxon>Eutheria</taxon>
        <taxon>Euarchontoglires</taxon>
        <taxon>Primates</taxon>
        <taxon>Haplorrhini</taxon>
        <taxon>Catarrhini</taxon>
        <taxon>Cercopithecidae</taxon>
        <taxon>Colobinae</taxon>
        <taxon>Rhinopithecus</taxon>
    </lineage>
</organism>
<evidence type="ECO:0000256" key="6">
    <source>
        <dbReference type="PROSITE-ProRule" id="PRU00239"/>
    </source>
</evidence>
<accession>A0A2K6L431</accession>
<evidence type="ECO:0000256" key="2">
    <source>
        <dbReference type="ARBA" id="ARBA00022670"/>
    </source>
</evidence>